<evidence type="ECO:0000313" key="10">
    <source>
        <dbReference type="EMBL" id="QHC56167.1"/>
    </source>
</evidence>
<dbReference type="EMBL" id="LIIN01000045">
    <property type="protein sequence ID" value="KZX21302.1"/>
    <property type="molecule type" value="Genomic_DNA"/>
</dbReference>
<reference evidence="10" key="3">
    <citation type="submission" date="2019-12" db="EMBL/GenBank/DDBJ databases">
        <title>Complete and Draft Genome Sequences of New Strains and Members of Some Known Species of the Genus Rathayibacter isolated from Plants.</title>
        <authorList>
            <person name="Tarlachkov S.V."/>
            <person name="Starodumova I.P."/>
            <person name="Dorofeeva L.V."/>
            <person name="Prisyazhnaya N.V."/>
            <person name="Leyn S.A."/>
            <person name="Zlamal J.E."/>
            <person name="Elane M.L."/>
            <person name="Osterman A.L."/>
            <person name="Nadler S.A."/>
            <person name="Subbotin S.A."/>
            <person name="Evtushenko L.I."/>
        </authorList>
    </citation>
    <scope>NUCLEOTIDE SEQUENCE</scope>
    <source>
        <strain evidence="10">VKM Ac-2761</strain>
    </source>
</reference>
<dbReference type="InterPro" id="IPR036249">
    <property type="entry name" value="Thioredoxin-like_sf"/>
</dbReference>
<evidence type="ECO:0000313" key="9">
    <source>
        <dbReference type="EMBL" id="KZX21302.1"/>
    </source>
</evidence>
<keyword evidence="7" id="KW-1133">Transmembrane helix</keyword>
<dbReference type="KEGG" id="rte:GSU10_11355"/>
<evidence type="ECO:0000256" key="1">
    <source>
        <dbReference type="ARBA" id="ARBA00005791"/>
    </source>
</evidence>
<dbReference type="Pfam" id="PF13462">
    <property type="entry name" value="Thioredoxin_4"/>
    <property type="match status" value="1"/>
</dbReference>
<protein>
    <submittedName>
        <fullName evidence="9">DSBA-like thioredoxin domain protein</fullName>
    </submittedName>
    <submittedName>
        <fullName evidence="10">Thioredoxin domain-containing protein</fullName>
    </submittedName>
</protein>
<evidence type="ECO:0000256" key="6">
    <source>
        <dbReference type="SAM" id="MobiDB-lite"/>
    </source>
</evidence>
<keyword evidence="3" id="KW-0560">Oxidoreductase</keyword>
<accession>A0A166HXG4</accession>
<keyword evidence="11" id="KW-1185">Reference proteome</keyword>
<dbReference type="EMBL" id="CP047186">
    <property type="protein sequence ID" value="QHC56167.1"/>
    <property type="molecule type" value="Genomic_DNA"/>
</dbReference>
<comment type="similarity">
    <text evidence="1">Belongs to the thioredoxin family. DsbA subfamily.</text>
</comment>
<dbReference type="Gene3D" id="3.40.30.10">
    <property type="entry name" value="Glutaredoxin"/>
    <property type="match status" value="1"/>
</dbReference>
<keyword evidence="7" id="KW-0812">Transmembrane</keyword>
<proteinExistence type="inferred from homology"/>
<dbReference type="AlphaFoldDB" id="A0A166HXG4"/>
<keyword evidence="5" id="KW-0676">Redox-active center</keyword>
<reference evidence="12" key="2">
    <citation type="submission" date="2019-12" db="EMBL/GenBank/DDBJ databases">
        <title>Complete and draft genome sequences of new strains and members of some known species of the genus Rathayibacter isolated from plants.</title>
        <authorList>
            <person name="Tarlachkov S.V."/>
            <person name="Starodumova I.P."/>
            <person name="Dorofeeva L.V."/>
            <person name="Prisyazhnaya N.V."/>
            <person name="Leyn S."/>
            <person name="Zlamal J."/>
            <person name="Elan M."/>
            <person name="Osterman A.L."/>
            <person name="Nadler S."/>
            <person name="Subbotin S.A."/>
            <person name="Evtushenko L.I."/>
        </authorList>
    </citation>
    <scope>NUCLEOTIDE SEQUENCE [LARGE SCALE GENOMIC DNA]</scope>
    <source>
        <strain evidence="12">VKM Ac-2761</strain>
    </source>
</reference>
<dbReference type="GO" id="GO:0016491">
    <property type="term" value="F:oxidoreductase activity"/>
    <property type="evidence" value="ECO:0007669"/>
    <property type="project" value="UniProtKB-KW"/>
</dbReference>
<feature type="region of interest" description="Disordered" evidence="6">
    <location>
        <begin position="289"/>
        <end position="329"/>
    </location>
</feature>
<evidence type="ECO:0000256" key="7">
    <source>
        <dbReference type="SAM" id="Phobius"/>
    </source>
</evidence>
<name>A0A166HXG4_9MICO</name>
<dbReference type="OrthoDB" id="117402at2"/>
<dbReference type="PATRIC" id="fig|1671680.3.peg.1678"/>
<keyword evidence="4" id="KW-1015">Disulfide bond</keyword>
<dbReference type="Proteomes" id="UP000076717">
    <property type="component" value="Unassembled WGS sequence"/>
</dbReference>
<feature type="compositionally biased region" description="Basic and acidic residues" evidence="6">
    <location>
        <begin position="9"/>
        <end position="31"/>
    </location>
</feature>
<evidence type="ECO:0000256" key="2">
    <source>
        <dbReference type="ARBA" id="ARBA00022729"/>
    </source>
</evidence>
<dbReference type="CDD" id="cd02972">
    <property type="entry name" value="DsbA_family"/>
    <property type="match status" value="1"/>
</dbReference>
<dbReference type="RefSeq" id="WP_068210481.1">
    <property type="nucleotide sequence ID" value="NZ_CP047186.1"/>
</dbReference>
<evidence type="ECO:0000256" key="4">
    <source>
        <dbReference type="ARBA" id="ARBA00023157"/>
    </source>
</evidence>
<dbReference type="SUPFAM" id="SSF52833">
    <property type="entry name" value="Thioredoxin-like"/>
    <property type="match status" value="1"/>
</dbReference>
<dbReference type="InterPro" id="IPR012336">
    <property type="entry name" value="Thioredoxin-like_fold"/>
</dbReference>
<feature type="domain" description="Thioredoxin-like fold" evidence="8">
    <location>
        <begin position="110"/>
        <end position="273"/>
    </location>
</feature>
<organism evidence="9 11">
    <name type="scientific">Rathayibacter tanaceti</name>
    <dbReference type="NCBI Taxonomy" id="1671680"/>
    <lineage>
        <taxon>Bacteria</taxon>
        <taxon>Bacillati</taxon>
        <taxon>Actinomycetota</taxon>
        <taxon>Actinomycetes</taxon>
        <taxon>Micrococcales</taxon>
        <taxon>Microbacteriaceae</taxon>
        <taxon>Rathayibacter</taxon>
    </lineage>
</organism>
<dbReference type="PANTHER" id="PTHR13887:SF14">
    <property type="entry name" value="DISULFIDE BOND FORMATION PROTEIN D"/>
    <property type="match status" value="1"/>
</dbReference>
<dbReference type="Proteomes" id="UP000465031">
    <property type="component" value="Chromosome"/>
</dbReference>
<keyword evidence="7" id="KW-0472">Membrane</keyword>
<dbReference type="PANTHER" id="PTHR13887">
    <property type="entry name" value="GLUTATHIONE S-TRANSFERASE KAPPA"/>
    <property type="match status" value="1"/>
</dbReference>
<reference evidence="9 11" key="1">
    <citation type="submission" date="2015-08" db="EMBL/GenBank/DDBJ databases">
        <title>Draft Genome Sequence of Rathayibacter sp. Strain VKM Ac-2596 Isolated from Leaf Gall Induced by Plant-Parasitic Nematodes.</title>
        <authorList>
            <person name="Vasilenko O.V."/>
            <person name="Starodumova I.P."/>
            <person name="Tarlachkov S.V."/>
            <person name="Dorofeeva L.V."/>
            <person name="Evtushenko L.I."/>
        </authorList>
    </citation>
    <scope>NUCLEOTIDE SEQUENCE [LARGE SCALE GENOMIC DNA]</scope>
    <source>
        <strain evidence="9 11">VKM Ac-2596</strain>
    </source>
</reference>
<evidence type="ECO:0000313" key="12">
    <source>
        <dbReference type="Proteomes" id="UP000465031"/>
    </source>
</evidence>
<feature type="region of interest" description="Disordered" evidence="6">
    <location>
        <begin position="1"/>
        <end position="33"/>
    </location>
</feature>
<evidence type="ECO:0000313" key="11">
    <source>
        <dbReference type="Proteomes" id="UP000076717"/>
    </source>
</evidence>
<evidence type="ECO:0000256" key="3">
    <source>
        <dbReference type="ARBA" id="ARBA00023002"/>
    </source>
</evidence>
<evidence type="ECO:0000256" key="5">
    <source>
        <dbReference type="ARBA" id="ARBA00023284"/>
    </source>
</evidence>
<keyword evidence="2" id="KW-0732">Signal</keyword>
<sequence length="329" mass="33969">MTNGGANDRLSKNQRREAAREKARRLREQQKRRDRVSRFALQGGLAVVVIAVVAIVVFAVTSSIRPAGPGPANMASDGVVVGENMVARTSPALPADGTPTPSALDTSSGTVDIRVYLDYLCPYCGQFEQTNGDQIKEWVTSGAATVEIHPIAILTTRSNGTKYSERSANAAACVADTSPDSFFDFNSLLFANQPAEGTDGLSDDQLKDYAAQAGVEDAAAVNSCIDDQSFVSWVRAATERATSGPLPGTDVPAVTGTPTVLVNGEAYSGSLTDPDAFSSFVLSAAADSYSSATPAPTATDSPAPDDAPATTDTTTEAPAPAESTPAAAG</sequence>
<gene>
    <name evidence="9" type="ORF">ACH61_01578</name>
    <name evidence="10" type="ORF">GSU10_11355</name>
</gene>
<evidence type="ECO:0000259" key="8">
    <source>
        <dbReference type="Pfam" id="PF13462"/>
    </source>
</evidence>
<feature type="transmembrane region" description="Helical" evidence="7">
    <location>
        <begin position="39"/>
        <end position="60"/>
    </location>
</feature>